<accession>A0ABP8ZAG9</accession>
<evidence type="ECO:0000256" key="5">
    <source>
        <dbReference type="ARBA" id="ARBA00022989"/>
    </source>
</evidence>
<feature type="region of interest" description="Disordered" evidence="11">
    <location>
        <begin position="234"/>
        <end position="255"/>
    </location>
</feature>
<evidence type="ECO:0000256" key="7">
    <source>
        <dbReference type="ARBA" id="ARBA00023136"/>
    </source>
</evidence>
<sequence>MTKRDDAHLLSGAYALDAVTPEEAELVQSAMEHSEELRSEVVGLTDTAVALGLGLPPVAPRPQLRASILDAIQTLPQLPAPAQEAEAPHEEPAIVQTAMPAGAHVVPARRRRRRRPMALLAAAATAVLLFGGGFLVQRTLLEPQSEYTAVVAAADVQSARATVPGGGVVKVSWSKSEHRTAVSVSGVKAPSGKVLQLWSVRGGTATSAGLYEDGDRFALITGTPSSGERLAVTVEPDGGSTQPTSEPIAAVPLDA</sequence>
<comment type="caution">
    <text evidence="14">The sequence shown here is derived from an EMBL/GenBank/DDBJ whole genome shotgun (WGS) entry which is preliminary data.</text>
</comment>
<comment type="subcellular location">
    <subcellularLocation>
        <location evidence="2">Cell membrane</location>
    </subcellularLocation>
    <subcellularLocation>
        <location evidence="1">Membrane</location>
        <topology evidence="1">Single-pass membrane protein</topology>
    </subcellularLocation>
</comment>
<evidence type="ECO:0000256" key="4">
    <source>
        <dbReference type="ARBA" id="ARBA00022692"/>
    </source>
</evidence>
<protein>
    <recommendedName>
        <fullName evidence="10">Regulator of SigK</fullName>
    </recommendedName>
    <alternativeName>
        <fullName evidence="9">Sigma-K anti-sigma factor RskA</fullName>
    </alternativeName>
</protein>
<evidence type="ECO:0000313" key="14">
    <source>
        <dbReference type="EMBL" id="GAA4750979.1"/>
    </source>
</evidence>
<reference evidence="15" key="1">
    <citation type="journal article" date="2019" name="Int. J. Syst. Evol. Microbiol.">
        <title>The Global Catalogue of Microorganisms (GCM) 10K type strain sequencing project: providing services to taxonomists for standard genome sequencing and annotation.</title>
        <authorList>
            <consortium name="The Broad Institute Genomics Platform"/>
            <consortium name="The Broad Institute Genome Sequencing Center for Infectious Disease"/>
            <person name="Wu L."/>
            <person name="Ma J."/>
        </authorList>
    </citation>
    <scope>NUCLEOTIDE SEQUENCE [LARGE SCALE GENOMIC DNA]</scope>
    <source>
        <strain evidence="15">JCM 19015</strain>
    </source>
</reference>
<keyword evidence="5 12" id="KW-1133">Transmembrane helix</keyword>
<keyword evidence="15" id="KW-1185">Reference proteome</keyword>
<proteinExistence type="predicted"/>
<dbReference type="Pfam" id="PF10099">
    <property type="entry name" value="RskA_C"/>
    <property type="match status" value="1"/>
</dbReference>
<name>A0ABP8ZAG9_9MICO</name>
<evidence type="ECO:0000256" key="9">
    <source>
        <dbReference type="ARBA" id="ARBA00029829"/>
    </source>
</evidence>
<evidence type="ECO:0000256" key="12">
    <source>
        <dbReference type="SAM" id="Phobius"/>
    </source>
</evidence>
<keyword evidence="7 12" id="KW-0472">Membrane</keyword>
<evidence type="ECO:0000256" key="11">
    <source>
        <dbReference type="SAM" id="MobiDB-lite"/>
    </source>
</evidence>
<dbReference type="EMBL" id="BAABLP010000005">
    <property type="protein sequence ID" value="GAA4750979.1"/>
    <property type="molecule type" value="Genomic_DNA"/>
</dbReference>
<evidence type="ECO:0000256" key="6">
    <source>
        <dbReference type="ARBA" id="ARBA00023015"/>
    </source>
</evidence>
<keyword evidence="6" id="KW-0805">Transcription regulation</keyword>
<dbReference type="PANTHER" id="PTHR37461:SF1">
    <property type="entry name" value="ANTI-SIGMA-K FACTOR RSKA"/>
    <property type="match status" value="1"/>
</dbReference>
<evidence type="ECO:0000256" key="3">
    <source>
        <dbReference type="ARBA" id="ARBA00022475"/>
    </source>
</evidence>
<dbReference type="InterPro" id="IPR041916">
    <property type="entry name" value="Anti_sigma_zinc_sf"/>
</dbReference>
<evidence type="ECO:0000259" key="13">
    <source>
        <dbReference type="Pfam" id="PF10099"/>
    </source>
</evidence>
<feature type="transmembrane region" description="Helical" evidence="12">
    <location>
        <begin position="117"/>
        <end position="136"/>
    </location>
</feature>
<evidence type="ECO:0000256" key="10">
    <source>
        <dbReference type="ARBA" id="ARBA00030803"/>
    </source>
</evidence>
<dbReference type="RefSeq" id="WP_345481508.1">
    <property type="nucleotide sequence ID" value="NZ_BAABLP010000005.1"/>
</dbReference>
<dbReference type="Gene3D" id="1.10.10.1320">
    <property type="entry name" value="Anti-sigma factor, zinc-finger domain"/>
    <property type="match status" value="1"/>
</dbReference>
<dbReference type="InterPro" id="IPR018764">
    <property type="entry name" value="RskA_C"/>
</dbReference>
<evidence type="ECO:0000256" key="2">
    <source>
        <dbReference type="ARBA" id="ARBA00004236"/>
    </source>
</evidence>
<feature type="domain" description="Anti-sigma K factor RskA C-terminal" evidence="13">
    <location>
        <begin position="120"/>
        <end position="248"/>
    </location>
</feature>
<keyword evidence="8" id="KW-0804">Transcription</keyword>
<evidence type="ECO:0000256" key="1">
    <source>
        <dbReference type="ARBA" id="ARBA00004167"/>
    </source>
</evidence>
<dbReference type="PANTHER" id="PTHR37461">
    <property type="entry name" value="ANTI-SIGMA-K FACTOR RSKA"/>
    <property type="match status" value="1"/>
</dbReference>
<dbReference type="Proteomes" id="UP001500121">
    <property type="component" value="Unassembled WGS sequence"/>
</dbReference>
<keyword evidence="4 12" id="KW-0812">Transmembrane</keyword>
<evidence type="ECO:0000313" key="15">
    <source>
        <dbReference type="Proteomes" id="UP001500121"/>
    </source>
</evidence>
<dbReference type="InterPro" id="IPR051474">
    <property type="entry name" value="Anti-sigma-K/W_factor"/>
</dbReference>
<evidence type="ECO:0000256" key="8">
    <source>
        <dbReference type="ARBA" id="ARBA00023163"/>
    </source>
</evidence>
<keyword evidence="3" id="KW-1003">Cell membrane</keyword>
<organism evidence="14 15">
    <name type="scientific">Amnibacterium soli</name>
    <dbReference type="NCBI Taxonomy" id="1282736"/>
    <lineage>
        <taxon>Bacteria</taxon>
        <taxon>Bacillati</taxon>
        <taxon>Actinomycetota</taxon>
        <taxon>Actinomycetes</taxon>
        <taxon>Micrococcales</taxon>
        <taxon>Microbacteriaceae</taxon>
        <taxon>Amnibacterium</taxon>
    </lineage>
</organism>
<gene>
    <name evidence="14" type="ORF">GCM10025783_24300</name>
</gene>